<evidence type="ECO:0000313" key="4">
    <source>
        <dbReference type="EMBL" id="KAJ2007415.1"/>
    </source>
</evidence>
<accession>A0A9W8BJL0</accession>
<dbReference type="EMBL" id="JANBQF010000027">
    <property type="protein sequence ID" value="KAJ2007415.1"/>
    <property type="molecule type" value="Genomic_DNA"/>
</dbReference>
<name>A0A9W8BJL0_9FUNG</name>
<dbReference type="Proteomes" id="UP001150907">
    <property type="component" value="Unassembled WGS sequence"/>
</dbReference>
<reference evidence="4" key="1">
    <citation type="submission" date="2022-07" db="EMBL/GenBank/DDBJ databases">
        <title>Phylogenomic reconstructions and comparative analyses of Kickxellomycotina fungi.</title>
        <authorList>
            <person name="Reynolds N.K."/>
            <person name="Stajich J.E."/>
            <person name="Barry K."/>
            <person name="Grigoriev I.V."/>
            <person name="Crous P."/>
            <person name="Smith M.E."/>
        </authorList>
    </citation>
    <scope>NUCLEOTIDE SEQUENCE</scope>
    <source>
        <strain evidence="4">IMI 214461</strain>
    </source>
</reference>
<gene>
    <name evidence="4" type="ORF">H4R26_000795</name>
</gene>
<dbReference type="InterPro" id="IPR057347">
    <property type="entry name" value="TANGO6_N"/>
</dbReference>
<feature type="domain" description="TANGO6 N-terminal" evidence="3">
    <location>
        <begin position="54"/>
        <end position="198"/>
    </location>
</feature>
<dbReference type="PANTHER" id="PTHR20959:SF1">
    <property type="entry name" value="TRANSPORT AND GOLGI ORGANIZATION PROTEIN 6 HOMOLOG"/>
    <property type="match status" value="1"/>
</dbReference>
<sequence length="1079" mass="113632">MSGVSQRYPSLVQLAARVTETMDGLREAVKRLSKGGVSRDADVLAALPREPARGLLDLLEALQGEINAEADGGRAAAGVRVDALGMRDRRVVAQAVDMVVVFEVTPWLAAGVGAGLAQREERSEAAGVLARLIQTRRWHGDPDHCENAGRVGERLVALLDAGARGGRSGDVAAVVAATHTADILAALLQAAYAPLDGPPHAYFVEREPARRVALRQAFTRVFDRSGSFLLLESLTALMSHRGAPRWFGSLCARFLARVVMRPGGARMATEFLVANDAELADDKLDRIARLLLAPPLGTPRDVYYAHVVPQIVQMASAAGDGMAGDASREQRLVSEAAATRPRAERMAQAAVYALRRLPAADRAAFRTHVAQPVLEPLLRCFRARPAPGNDEDTAAVARGLSLLAAGDAAGGVRRKPRPRIEVIGGDPDQPPPRAVVASGAELAAALDALRRLVLGGVAPAAVVGDLVAPAFAPLLHWLELESRGAGADARQADALRAVLAAALRHLPRAGAVATVLAALQATLGGDADDDSDWPVFARGSAGAAELVWRADEPAELRQRLVPVDALLDVLAADEVRPVLGDVFMALLREQEALRDLARADNGGGSAGVITADAPQRWWLVSQATLAMVDRFGAAVLPSHADVLAFALNAMQRWQQPPASANVGGGEELDDGDGDEMLVTSLMLLSQIMEASQQSAFAALASSSSASSAQPGEEAPSSLPQIEWGADSLRLLRGIYAQVKRIESAAAAGSADSGGGAVGKLAGEVKMQVALVLALHGQQLSAATAAEPGGSSESLRDSADVARFNAAVRDVRDDLIPVQAHGIIELRNMVLDRSSALTSCNERMDAVVGVFTDALRSSDSYLYLNAVRGLAALADAHGGRFMPRLASMYAGSNGMPLDERLRVGEALLQSVRRAGPMLAAYAHDVVPPLVSALEARQEPPPPPTNSEPLIGLDSALADESGDATVRMHSALAIVSAAAQAAPLALHPWMSRLAAALDGLLLRPDSLVAPVLRRAAVVFWVSLVRGYDGRRLDLADGGVLRSAWRTLRRVCDSDSDEITRLQALVALEEIDGMMKRLLISK</sequence>
<dbReference type="InterPro" id="IPR019451">
    <property type="entry name" value="Rtp1_C1"/>
</dbReference>
<dbReference type="InterPro" id="IPR039600">
    <property type="entry name" value="TANGO6/Rtp1"/>
</dbReference>
<dbReference type="Pfam" id="PF25267">
    <property type="entry name" value="TANGO6_N"/>
    <property type="match status" value="1"/>
</dbReference>
<comment type="caution">
    <text evidence="4">The sequence shown here is derived from an EMBL/GenBank/DDBJ whole genome shotgun (WGS) entry which is preliminary data.</text>
</comment>
<dbReference type="OrthoDB" id="39591at2759"/>
<organism evidence="4 5">
    <name type="scientific">Coemansia thaxteri</name>
    <dbReference type="NCBI Taxonomy" id="2663907"/>
    <lineage>
        <taxon>Eukaryota</taxon>
        <taxon>Fungi</taxon>
        <taxon>Fungi incertae sedis</taxon>
        <taxon>Zoopagomycota</taxon>
        <taxon>Kickxellomycotina</taxon>
        <taxon>Kickxellomycetes</taxon>
        <taxon>Kickxellales</taxon>
        <taxon>Kickxellaceae</taxon>
        <taxon>Coemansia</taxon>
    </lineage>
</organism>
<dbReference type="SUPFAM" id="SSF48371">
    <property type="entry name" value="ARM repeat"/>
    <property type="match status" value="1"/>
</dbReference>
<proteinExistence type="inferred from homology"/>
<protein>
    <recommendedName>
        <fullName evidence="6">RNA polymerase II assembly factor Rtp1 C-terminal domain-containing protein</fullName>
    </recommendedName>
</protein>
<dbReference type="InterPro" id="IPR016024">
    <property type="entry name" value="ARM-type_fold"/>
</dbReference>
<evidence type="ECO:0000259" key="2">
    <source>
        <dbReference type="Pfam" id="PF10363"/>
    </source>
</evidence>
<evidence type="ECO:0000259" key="3">
    <source>
        <dbReference type="Pfam" id="PF25267"/>
    </source>
</evidence>
<feature type="domain" description="RNA polymerase II assembly factor Rtp1 C-terminal" evidence="2">
    <location>
        <begin position="803"/>
        <end position="916"/>
    </location>
</feature>
<dbReference type="Pfam" id="PF10363">
    <property type="entry name" value="RTP1_C1"/>
    <property type="match status" value="1"/>
</dbReference>
<dbReference type="AlphaFoldDB" id="A0A9W8BJL0"/>
<comment type="similarity">
    <text evidence="1">Belongs to the Tango6 family.</text>
</comment>
<keyword evidence="5" id="KW-1185">Reference proteome</keyword>
<evidence type="ECO:0000256" key="1">
    <source>
        <dbReference type="ARBA" id="ARBA00005724"/>
    </source>
</evidence>
<evidence type="ECO:0008006" key="6">
    <source>
        <dbReference type="Google" id="ProtNLM"/>
    </source>
</evidence>
<dbReference type="GO" id="GO:0009306">
    <property type="term" value="P:protein secretion"/>
    <property type="evidence" value="ECO:0007669"/>
    <property type="project" value="TreeGrafter"/>
</dbReference>
<dbReference type="PANTHER" id="PTHR20959">
    <property type="entry name" value="TRANSPORT AND GOLGI ORGANIZATION PROTEIN 6 FAMILY MEMBER"/>
    <property type="match status" value="1"/>
</dbReference>
<evidence type="ECO:0000313" key="5">
    <source>
        <dbReference type="Proteomes" id="UP001150907"/>
    </source>
</evidence>